<evidence type="ECO:0000313" key="4">
    <source>
        <dbReference type="Proteomes" id="UP000001745"/>
    </source>
</evidence>
<dbReference type="GO" id="GO:0009116">
    <property type="term" value="P:nucleoside metabolic process"/>
    <property type="evidence" value="ECO:0007669"/>
    <property type="project" value="InterPro"/>
</dbReference>
<dbReference type="SUPFAM" id="SSF52540">
    <property type="entry name" value="P-loop containing nucleoside triphosphate hydrolases"/>
    <property type="match status" value="1"/>
</dbReference>
<dbReference type="Pfam" id="PF01048">
    <property type="entry name" value="PNP_UDP_1"/>
    <property type="match status" value="1"/>
</dbReference>
<feature type="domain" description="NB-ARC" evidence="1">
    <location>
        <begin position="345"/>
        <end position="511"/>
    </location>
</feature>
<keyword evidence="4" id="KW-1185">Reference proteome</keyword>
<gene>
    <name evidence="3" type="ORF">TSTA_007690</name>
</gene>
<dbReference type="AlphaFoldDB" id="B8MVH1"/>
<dbReference type="VEuPathDB" id="FungiDB:TSTA_007690"/>
<dbReference type="Gene3D" id="3.40.50.1580">
    <property type="entry name" value="Nucleoside phosphorylase domain"/>
    <property type="match status" value="1"/>
</dbReference>
<reference evidence="4" key="1">
    <citation type="journal article" date="2015" name="Genome Announc.">
        <title>Genome sequence of the AIDS-associated pathogen Penicillium marneffei (ATCC18224) and its near taxonomic relative Talaromyces stipitatus (ATCC10500).</title>
        <authorList>
            <person name="Nierman W.C."/>
            <person name="Fedorova-Abrams N.D."/>
            <person name="Andrianopoulos A."/>
        </authorList>
    </citation>
    <scope>NUCLEOTIDE SEQUENCE [LARGE SCALE GENOMIC DNA]</scope>
    <source>
        <strain evidence="4">ATCC 10500 / CBS 375.48 / QM 6759 / NRRL 1006</strain>
    </source>
</reference>
<dbReference type="PANTHER" id="PTHR46082:SF11">
    <property type="entry name" value="AAA+ ATPASE DOMAIN-CONTAINING PROTEIN-RELATED"/>
    <property type="match status" value="1"/>
</dbReference>
<proteinExistence type="predicted"/>
<dbReference type="Gene3D" id="3.40.50.300">
    <property type="entry name" value="P-loop containing nucleotide triphosphate hydrolases"/>
    <property type="match status" value="1"/>
</dbReference>
<dbReference type="Proteomes" id="UP000001745">
    <property type="component" value="Unassembled WGS sequence"/>
</dbReference>
<evidence type="ECO:0000259" key="1">
    <source>
        <dbReference type="Pfam" id="PF00931"/>
    </source>
</evidence>
<name>B8MVH1_TALSN</name>
<dbReference type="GeneID" id="8103298"/>
<dbReference type="eggNOG" id="KOG1840">
    <property type="taxonomic scope" value="Eukaryota"/>
</dbReference>
<dbReference type="InterPro" id="IPR002182">
    <property type="entry name" value="NB-ARC"/>
</dbReference>
<protein>
    <submittedName>
        <fullName evidence="3">Uncharacterized protein</fullName>
    </submittedName>
</protein>
<dbReference type="InParanoid" id="B8MVH1"/>
<dbReference type="InterPro" id="IPR027417">
    <property type="entry name" value="P-loop_NTPase"/>
</dbReference>
<dbReference type="Pfam" id="PF00931">
    <property type="entry name" value="NB-ARC"/>
    <property type="match status" value="1"/>
</dbReference>
<dbReference type="InterPro" id="IPR000845">
    <property type="entry name" value="Nucleoside_phosphorylase_d"/>
</dbReference>
<dbReference type="InterPro" id="IPR053137">
    <property type="entry name" value="NLR-like"/>
</dbReference>
<dbReference type="OMA" id="RTPRIHY"/>
<evidence type="ECO:0000313" key="3">
    <source>
        <dbReference type="EMBL" id="EED11479.1"/>
    </source>
</evidence>
<dbReference type="STRING" id="441959.B8MVH1"/>
<dbReference type="OrthoDB" id="4218961at2759"/>
<dbReference type="PhylomeDB" id="B8MVH1"/>
<dbReference type="RefSeq" id="XP_002488795.1">
    <property type="nucleotide sequence ID" value="XM_002488750.1"/>
</dbReference>
<dbReference type="GO" id="GO:0043531">
    <property type="term" value="F:ADP binding"/>
    <property type="evidence" value="ECO:0007669"/>
    <property type="project" value="InterPro"/>
</dbReference>
<dbReference type="SUPFAM" id="SSF53167">
    <property type="entry name" value="Purine and uridine phosphorylases"/>
    <property type="match status" value="1"/>
</dbReference>
<dbReference type="GO" id="GO:0003824">
    <property type="term" value="F:catalytic activity"/>
    <property type="evidence" value="ECO:0007669"/>
    <property type="project" value="InterPro"/>
</dbReference>
<organism evidence="3 4">
    <name type="scientific">Talaromyces stipitatus (strain ATCC 10500 / CBS 375.48 / QM 6759 / NRRL 1006)</name>
    <name type="common">Penicillium stipitatum</name>
    <dbReference type="NCBI Taxonomy" id="441959"/>
    <lineage>
        <taxon>Eukaryota</taxon>
        <taxon>Fungi</taxon>
        <taxon>Dikarya</taxon>
        <taxon>Ascomycota</taxon>
        <taxon>Pezizomycotina</taxon>
        <taxon>Eurotiomycetes</taxon>
        <taxon>Eurotiomycetidae</taxon>
        <taxon>Eurotiales</taxon>
        <taxon>Trichocomaceae</taxon>
        <taxon>Talaromyces</taxon>
        <taxon>Talaromyces sect. Talaromyces</taxon>
    </lineage>
</organism>
<dbReference type="EMBL" id="EQ962663">
    <property type="protein sequence ID" value="EED11479.1"/>
    <property type="molecule type" value="Genomic_DNA"/>
</dbReference>
<dbReference type="HOGENOM" id="CLU_000288_125_3_1"/>
<dbReference type="InterPro" id="IPR035994">
    <property type="entry name" value="Nucleoside_phosphorylase_sf"/>
</dbReference>
<dbReference type="PANTHER" id="PTHR46082">
    <property type="entry name" value="ATP/GTP-BINDING PROTEIN-RELATED"/>
    <property type="match status" value="1"/>
</dbReference>
<evidence type="ECO:0000259" key="2">
    <source>
        <dbReference type="Pfam" id="PF01048"/>
    </source>
</evidence>
<feature type="domain" description="Nucleoside phosphorylase" evidence="2">
    <location>
        <begin position="191"/>
        <end position="294"/>
    </location>
</feature>
<accession>B8MVH1</accession>
<sequence length="529" mass="58864">MQMPNAMRPCEDVVSLAICVLPLEAAAARSMLDRTHSPLPIPSTDSNAYQLSELNGHCIVIASLPNGIYSKVSAVTMRSCMRSTFPQLQYGLMVGIGGRVPGKSHDIRLGNVVVSKPAGKHSGVIQYDYGKAIQNGQFEATGTVNKPPQVLLTHMGQLEAKQMTEGEDALSHIVDETLIRNSNMQGRFSPPDQHADFLFQSSYHHIAGEGTCEYCDKEKLYKQQPRKTRTPRIHYGLIASGDQVIKDSETRDRLAQQYGILCFEMEAAGLMDELPTLVIRGICDYCDSHKQKQWQGYAALTAAAYAKLLLLAIPVSRPDANLMNNKKMRHWIVPLARNPNFVGRQDEITKLEESITMQDGPRKIAITGLGGVRKTQVALELAHRIRDRDKECSVFWIPCTSHAIIKQMLLQIAQILGLCVVNPADIKEQVKSYLNTERAGKWLLILDNADDAEMWLMGSHTAPPLEDFLPESGQGRILFTSRNRKLAMRLAPFNIIPIPDVDEETAAKILEKTLGHKDLLRDPARLVID</sequence>